<dbReference type="InterPro" id="IPR018060">
    <property type="entry name" value="HTH_AraC"/>
</dbReference>
<keyword evidence="7" id="KW-1185">Reference proteome</keyword>
<accession>Q12M74</accession>
<feature type="transmembrane region" description="Helical" evidence="4">
    <location>
        <begin position="133"/>
        <end position="155"/>
    </location>
</feature>
<keyword evidence="1" id="KW-0805">Transcription regulation</keyword>
<evidence type="ECO:0000313" key="6">
    <source>
        <dbReference type="EMBL" id="ABE55452.1"/>
    </source>
</evidence>
<dbReference type="AlphaFoldDB" id="Q12M74"/>
<dbReference type="GO" id="GO:0003700">
    <property type="term" value="F:DNA-binding transcription factor activity"/>
    <property type="evidence" value="ECO:0007669"/>
    <property type="project" value="InterPro"/>
</dbReference>
<sequence>MALYFSSPLVIIHSDNNIFVNLIGWGYFIPASFGAFLYLYCRSAIIDKPFHLSDFLHCTPLLLCLFLNLDYLLTPPLEKIDIVNSGQRDSNIVILTQLLMVLQAFFYLWLSVKLIINFKRRADNSLSGFNPNIFTWLWVLLGLYGVIWLLEMLGLVLGGNYIISVVSDVLFLFLIYSISMAQWRDPKLFIIDELFLISVNAKDQKAKTVVFDNCTRQSLLDNVVGFMNDKKPYLDNNITLDTLAKSIGLSSHHLSEILNQQANKNFYQFINEYRINFICESIVVDPNSKILDLAMAGGFSSKSTFNAVFKQMKGVTPTQYRNNLKYND</sequence>
<feature type="transmembrane region" description="Helical" evidence="4">
    <location>
        <begin position="92"/>
        <end position="112"/>
    </location>
</feature>
<keyword evidence="2" id="KW-0238">DNA-binding</keyword>
<dbReference type="PANTHER" id="PTHR43280">
    <property type="entry name" value="ARAC-FAMILY TRANSCRIPTIONAL REGULATOR"/>
    <property type="match status" value="1"/>
</dbReference>
<dbReference type="KEGG" id="sdn:Sden_2170"/>
<dbReference type="InterPro" id="IPR009057">
    <property type="entry name" value="Homeodomain-like_sf"/>
</dbReference>
<dbReference type="PROSITE" id="PS00041">
    <property type="entry name" value="HTH_ARAC_FAMILY_1"/>
    <property type="match status" value="1"/>
</dbReference>
<organism evidence="6 7">
    <name type="scientific">Shewanella denitrificans (strain OS217 / ATCC BAA-1090 / DSM 15013)</name>
    <dbReference type="NCBI Taxonomy" id="318161"/>
    <lineage>
        <taxon>Bacteria</taxon>
        <taxon>Pseudomonadati</taxon>
        <taxon>Pseudomonadota</taxon>
        <taxon>Gammaproteobacteria</taxon>
        <taxon>Alteromonadales</taxon>
        <taxon>Shewanellaceae</taxon>
        <taxon>Shewanella</taxon>
    </lineage>
</organism>
<dbReference type="SMART" id="SM00342">
    <property type="entry name" value="HTH_ARAC"/>
    <property type="match status" value="1"/>
</dbReference>
<evidence type="ECO:0000256" key="4">
    <source>
        <dbReference type="SAM" id="Phobius"/>
    </source>
</evidence>
<keyword evidence="4" id="KW-0812">Transmembrane</keyword>
<dbReference type="Gene3D" id="1.10.10.60">
    <property type="entry name" value="Homeodomain-like"/>
    <property type="match status" value="2"/>
</dbReference>
<name>Q12M74_SHEDO</name>
<evidence type="ECO:0000313" key="7">
    <source>
        <dbReference type="Proteomes" id="UP000001982"/>
    </source>
</evidence>
<dbReference type="eggNOG" id="COG2207">
    <property type="taxonomic scope" value="Bacteria"/>
</dbReference>
<dbReference type="HOGENOM" id="CLU_041408_4_2_6"/>
<feature type="transmembrane region" description="Helical" evidence="4">
    <location>
        <begin position="161"/>
        <end position="179"/>
    </location>
</feature>
<dbReference type="PANTHER" id="PTHR43280:SF29">
    <property type="entry name" value="ARAC-FAMILY TRANSCRIPTIONAL REGULATOR"/>
    <property type="match status" value="1"/>
</dbReference>
<dbReference type="InterPro" id="IPR020449">
    <property type="entry name" value="Tscrpt_reg_AraC-type_HTH"/>
</dbReference>
<dbReference type="SUPFAM" id="SSF46689">
    <property type="entry name" value="Homeodomain-like"/>
    <property type="match status" value="1"/>
</dbReference>
<keyword evidence="4" id="KW-1133">Transmembrane helix</keyword>
<dbReference type="PROSITE" id="PS01124">
    <property type="entry name" value="HTH_ARAC_FAMILY_2"/>
    <property type="match status" value="1"/>
</dbReference>
<feature type="transmembrane region" description="Helical" evidence="4">
    <location>
        <begin position="52"/>
        <end position="72"/>
    </location>
</feature>
<evidence type="ECO:0000256" key="1">
    <source>
        <dbReference type="ARBA" id="ARBA00023015"/>
    </source>
</evidence>
<evidence type="ECO:0000259" key="5">
    <source>
        <dbReference type="PROSITE" id="PS01124"/>
    </source>
</evidence>
<dbReference type="InterPro" id="IPR018062">
    <property type="entry name" value="HTH_AraC-typ_CS"/>
</dbReference>
<keyword evidence="4" id="KW-0472">Membrane</keyword>
<dbReference type="PRINTS" id="PR00032">
    <property type="entry name" value="HTHARAC"/>
</dbReference>
<dbReference type="EMBL" id="CP000302">
    <property type="protein sequence ID" value="ABE55452.1"/>
    <property type="molecule type" value="Genomic_DNA"/>
</dbReference>
<dbReference type="Pfam" id="PF12833">
    <property type="entry name" value="HTH_18"/>
    <property type="match status" value="1"/>
</dbReference>
<gene>
    <name evidence="6" type="ordered locus">Sden_2170</name>
</gene>
<dbReference type="Proteomes" id="UP000001982">
    <property type="component" value="Chromosome"/>
</dbReference>
<keyword evidence="3" id="KW-0804">Transcription</keyword>
<dbReference type="GO" id="GO:0043565">
    <property type="term" value="F:sequence-specific DNA binding"/>
    <property type="evidence" value="ECO:0007669"/>
    <property type="project" value="InterPro"/>
</dbReference>
<proteinExistence type="predicted"/>
<feature type="transmembrane region" description="Helical" evidence="4">
    <location>
        <begin position="18"/>
        <end position="40"/>
    </location>
</feature>
<dbReference type="STRING" id="318161.Sden_2170"/>
<reference evidence="6 7" key="1">
    <citation type="submission" date="2006-03" db="EMBL/GenBank/DDBJ databases">
        <title>Complete sequence of Shewanella denitrificans OS217.</title>
        <authorList>
            <consortium name="US DOE Joint Genome Institute"/>
            <person name="Copeland A."/>
            <person name="Lucas S."/>
            <person name="Lapidus A."/>
            <person name="Barry K."/>
            <person name="Detter J.C."/>
            <person name="Glavina del Rio T."/>
            <person name="Hammon N."/>
            <person name="Israni S."/>
            <person name="Dalin E."/>
            <person name="Tice H."/>
            <person name="Pitluck S."/>
            <person name="Brettin T."/>
            <person name="Bruce D."/>
            <person name="Han C."/>
            <person name="Tapia R."/>
            <person name="Gilna P."/>
            <person name="Kiss H."/>
            <person name="Schmutz J."/>
            <person name="Larimer F."/>
            <person name="Land M."/>
            <person name="Hauser L."/>
            <person name="Kyrpides N."/>
            <person name="Lykidis A."/>
            <person name="Richardson P."/>
        </authorList>
    </citation>
    <scope>NUCLEOTIDE SEQUENCE [LARGE SCALE GENOMIC DNA]</scope>
    <source>
        <strain evidence="7">OS217 / ATCC BAA-1090 / DSM 15013</strain>
    </source>
</reference>
<feature type="domain" description="HTH araC/xylS-type" evidence="5">
    <location>
        <begin position="221"/>
        <end position="323"/>
    </location>
</feature>
<evidence type="ECO:0000256" key="3">
    <source>
        <dbReference type="ARBA" id="ARBA00023163"/>
    </source>
</evidence>
<protein>
    <submittedName>
        <fullName evidence="6">Transcriptional regulator, AraC family</fullName>
    </submittedName>
</protein>
<evidence type="ECO:0000256" key="2">
    <source>
        <dbReference type="ARBA" id="ARBA00023125"/>
    </source>
</evidence>